<keyword evidence="10 12" id="KW-0675">Receptor</keyword>
<dbReference type="GO" id="GO:0015031">
    <property type="term" value="P:protein transport"/>
    <property type="evidence" value="ECO:0007669"/>
    <property type="project" value="UniProtKB-KW"/>
</dbReference>
<comment type="similarity">
    <text evidence="2">Belongs to the ERD2 family.</text>
</comment>
<dbReference type="OMA" id="YILLPCI"/>
<feature type="transmembrane region" description="Helical" evidence="11">
    <location>
        <begin position="174"/>
        <end position="192"/>
    </location>
</feature>
<feature type="transmembrane region" description="Helical" evidence="11">
    <location>
        <begin position="53"/>
        <end position="70"/>
    </location>
</feature>
<comment type="caution">
    <text evidence="12">The sequence shown here is derived from an EMBL/GenBank/DDBJ whole genome shotgun (WGS) entry which is preliminary data.</text>
</comment>
<evidence type="ECO:0000256" key="6">
    <source>
        <dbReference type="ARBA" id="ARBA00022892"/>
    </source>
</evidence>
<keyword evidence="5" id="KW-0256">Endoplasmic reticulum</keyword>
<keyword evidence="9 11" id="KW-0472">Membrane</keyword>
<keyword evidence="6" id="KW-0931">ER-Golgi transport</keyword>
<evidence type="ECO:0000256" key="8">
    <source>
        <dbReference type="ARBA" id="ARBA00022989"/>
    </source>
</evidence>
<evidence type="ECO:0000313" key="13">
    <source>
        <dbReference type="Proteomes" id="UP000001949"/>
    </source>
</evidence>
<evidence type="ECO:0000256" key="1">
    <source>
        <dbReference type="ARBA" id="ARBA00004477"/>
    </source>
</evidence>
<feature type="transmembrane region" description="Helical" evidence="11">
    <location>
        <begin position="140"/>
        <end position="162"/>
    </location>
</feature>
<gene>
    <name evidence="12" type="ordered locus">TP03_0344</name>
</gene>
<dbReference type="GO" id="GO:0016192">
    <property type="term" value="P:vesicle-mediated transport"/>
    <property type="evidence" value="ECO:0007669"/>
    <property type="project" value="UniProtKB-KW"/>
</dbReference>
<keyword evidence="7" id="KW-0653">Protein transport</keyword>
<evidence type="ECO:0000256" key="3">
    <source>
        <dbReference type="ARBA" id="ARBA00022448"/>
    </source>
</evidence>
<dbReference type="InterPro" id="IPR000133">
    <property type="entry name" value="ER_ret_rcpt"/>
</dbReference>
<dbReference type="VEuPathDB" id="PiroplasmaDB:TpMuguga_03g00344"/>
<evidence type="ECO:0000256" key="9">
    <source>
        <dbReference type="ARBA" id="ARBA00023136"/>
    </source>
</evidence>
<name>Q4N009_THEPA</name>
<dbReference type="STRING" id="5875.Q4N009"/>
<keyword evidence="4 11" id="KW-0812">Transmembrane</keyword>
<dbReference type="Pfam" id="PF00810">
    <property type="entry name" value="ER_lumen_recept"/>
    <property type="match status" value="1"/>
</dbReference>
<feature type="transmembrane region" description="Helical" evidence="11">
    <location>
        <begin position="108"/>
        <end position="128"/>
    </location>
</feature>
<protein>
    <submittedName>
        <fullName evidence="12">ER lumen protein retaining receptor, putative</fullName>
    </submittedName>
</protein>
<dbReference type="AlphaFoldDB" id="Q4N009"/>
<evidence type="ECO:0000256" key="10">
    <source>
        <dbReference type="ARBA" id="ARBA00023170"/>
    </source>
</evidence>
<evidence type="ECO:0000313" key="12">
    <source>
        <dbReference type="EMBL" id="EAN31080.1"/>
    </source>
</evidence>
<dbReference type="EMBL" id="AAGK01000005">
    <property type="protein sequence ID" value="EAN31080.1"/>
    <property type="molecule type" value="Genomic_DNA"/>
</dbReference>
<dbReference type="Proteomes" id="UP000001949">
    <property type="component" value="Unassembled WGS sequence"/>
</dbReference>
<reference evidence="12 13" key="1">
    <citation type="journal article" date="2005" name="Science">
        <title>Genome sequence of Theileria parva, a bovine pathogen that transforms lymphocytes.</title>
        <authorList>
            <person name="Gardner M.J."/>
            <person name="Bishop R."/>
            <person name="Shah T."/>
            <person name="de Villiers E.P."/>
            <person name="Carlton J.M."/>
            <person name="Hall N."/>
            <person name="Ren Q."/>
            <person name="Paulsen I.T."/>
            <person name="Pain A."/>
            <person name="Berriman M."/>
            <person name="Wilson R.J.M."/>
            <person name="Sato S."/>
            <person name="Ralph S.A."/>
            <person name="Mann D.J."/>
            <person name="Xiong Z."/>
            <person name="Shallom S.J."/>
            <person name="Weidman J."/>
            <person name="Jiang L."/>
            <person name="Lynn J."/>
            <person name="Weaver B."/>
            <person name="Shoaibi A."/>
            <person name="Domingo A.R."/>
            <person name="Wasawo D."/>
            <person name="Crabtree J."/>
            <person name="Wortman J.R."/>
            <person name="Haas B."/>
            <person name="Angiuoli S.V."/>
            <person name="Creasy T.H."/>
            <person name="Lu C."/>
            <person name="Suh B."/>
            <person name="Silva J.C."/>
            <person name="Utterback T.R."/>
            <person name="Feldblyum T.V."/>
            <person name="Pertea M."/>
            <person name="Allen J."/>
            <person name="Nierman W.C."/>
            <person name="Taracha E.L.N."/>
            <person name="Salzberg S.L."/>
            <person name="White O.R."/>
            <person name="Fitzhugh H.A."/>
            <person name="Morzaria S."/>
            <person name="Venter J.C."/>
            <person name="Fraser C.M."/>
            <person name="Nene V."/>
        </authorList>
    </citation>
    <scope>NUCLEOTIDE SEQUENCE [LARGE SCALE GENOMIC DNA]</scope>
    <source>
        <strain evidence="12 13">Muguga</strain>
    </source>
</reference>
<evidence type="ECO:0000256" key="4">
    <source>
        <dbReference type="ARBA" id="ARBA00022692"/>
    </source>
</evidence>
<organism evidence="12 13">
    <name type="scientific">Theileria parva</name>
    <name type="common">East coast fever infection agent</name>
    <dbReference type="NCBI Taxonomy" id="5875"/>
    <lineage>
        <taxon>Eukaryota</taxon>
        <taxon>Sar</taxon>
        <taxon>Alveolata</taxon>
        <taxon>Apicomplexa</taxon>
        <taxon>Aconoidasida</taxon>
        <taxon>Piroplasmida</taxon>
        <taxon>Theileriidae</taxon>
        <taxon>Theileria</taxon>
    </lineage>
</organism>
<sequence>MVNMADKISMWKSDLISGKYNKILMRMSTFEQFIPKSTREKVKKILRENKPHVCIYLGFFVALLMVYTFISSGGFSFLLTLSSLVSLLSFLILGFCIETTKSSKGISLETTVSYVFVFLSRLLSILVHQGYLPTDSSGDYMYQLSEVLCFVFSVYIVFACKFKYSDTYEKDNDKLKCSFILVPCFFLALFVHPSLNRFFLTDVCWAFALYVETVCVLPQLLMFQRSDKVVPAMAHFTAAQSLSKILSFVFWLSTYSELNSKGNIIKPFVGHWVIFTQLVQVLLVADFVVHYIKCITKGISVEFIMSDNV</sequence>
<dbReference type="GO" id="GO:0046923">
    <property type="term" value="F:ER retention sequence binding"/>
    <property type="evidence" value="ECO:0007669"/>
    <property type="project" value="InterPro"/>
</dbReference>
<evidence type="ECO:0000256" key="5">
    <source>
        <dbReference type="ARBA" id="ARBA00022824"/>
    </source>
</evidence>
<proteinExistence type="inferred from homology"/>
<feature type="transmembrane region" description="Helical" evidence="11">
    <location>
        <begin position="76"/>
        <end position="96"/>
    </location>
</feature>
<dbReference type="InParanoid" id="Q4N009"/>
<keyword evidence="3" id="KW-0813">Transport</keyword>
<feature type="transmembrane region" description="Helical" evidence="11">
    <location>
        <begin position="272"/>
        <end position="292"/>
    </location>
</feature>
<dbReference type="GO" id="GO:0006621">
    <property type="term" value="P:protein retention in ER lumen"/>
    <property type="evidence" value="ECO:0007669"/>
    <property type="project" value="InterPro"/>
</dbReference>
<dbReference type="eggNOG" id="KOG3106">
    <property type="taxonomic scope" value="Eukaryota"/>
</dbReference>
<dbReference type="PANTHER" id="PTHR10585">
    <property type="entry name" value="ER LUMEN PROTEIN RETAINING RECEPTOR"/>
    <property type="match status" value="1"/>
</dbReference>
<comment type="subcellular location">
    <subcellularLocation>
        <location evidence="1">Endoplasmic reticulum membrane</location>
        <topology evidence="1">Multi-pass membrane protein</topology>
    </subcellularLocation>
</comment>
<accession>Q4N009</accession>
<keyword evidence="8 11" id="KW-1133">Transmembrane helix</keyword>
<dbReference type="KEGG" id="tpv:TP03_0344"/>
<evidence type="ECO:0000256" key="7">
    <source>
        <dbReference type="ARBA" id="ARBA00022927"/>
    </source>
</evidence>
<keyword evidence="13" id="KW-1185">Reference proteome</keyword>
<dbReference type="GeneID" id="3500344"/>
<evidence type="ECO:0000256" key="11">
    <source>
        <dbReference type="SAM" id="Phobius"/>
    </source>
</evidence>
<dbReference type="GO" id="GO:0005789">
    <property type="term" value="C:endoplasmic reticulum membrane"/>
    <property type="evidence" value="ECO:0007669"/>
    <property type="project" value="UniProtKB-SubCell"/>
</dbReference>
<evidence type="ECO:0000256" key="2">
    <source>
        <dbReference type="ARBA" id="ARBA00010120"/>
    </source>
</evidence>